<dbReference type="SUPFAM" id="SSF109797">
    <property type="entry name" value="Bacteriocin immunity protein-like"/>
    <property type="match status" value="1"/>
</dbReference>
<keyword evidence="1" id="KW-0079">Bacteriocin immunity</keyword>
<gene>
    <name evidence="2" type="ORF">FC50_GL002047</name>
</gene>
<reference evidence="2 3" key="1">
    <citation type="journal article" date="2015" name="Genome Announc.">
        <title>Expanding the biotechnology potential of lactobacilli through comparative genomics of 213 strains and associated genera.</title>
        <authorList>
            <person name="Sun Z."/>
            <person name="Harris H.M."/>
            <person name="McCann A."/>
            <person name="Guo C."/>
            <person name="Argimon S."/>
            <person name="Zhang W."/>
            <person name="Yang X."/>
            <person name="Jeffery I.B."/>
            <person name="Cooney J.C."/>
            <person name="Kagawa T.F."/>
            <person name="Liu W."/>
            <person name="Song Y."/>
            <person name="Salvetti E."/>
            <person name="Wrobel A."/>
            <person name="Rasinkangas P."/>
            <person name="Parkhill J."/>
            <person name="Rea M.C."/>
            <person name="O'Sullivan O."/>
            <person name="Ritari J."/>
            <person name="Douillard F.P."/>
            <person name="Paul Ross R."/>
            <person name="Yang R."/>
            <person name="Briner A.E."/>
            <person name="Felis G.E."/>
            <person name="de Vos W.M."/>
            <person name="Barrangou R."/>
            <person name="Klaenhammer T.R."/>
            <person name="Caufield P.W."/>
            <person name="Cui Y."/>
            <person name="Zhang H."/>
            <person name="O'Toole P.W."/>
        </authorList>
    </citation>
    <scope>NUCLEOTIDE SEQUENCE [LARGE SCALE GENOMIC DNA]</scope>
    <source>
        <strain evidence="2 3">DSM 15945</strain>
    </source>
</reference>
<sequence length="89" mass="10159">MPKDTDYYQHISQLVSTALNDPDIAADQHLVALLRKVDAAAADNQKFYDDRRKFQPTVSLYALEHHNKVPAELLDLLKYVDTPNSWSGF</sequence>
<dbReference type="OrthoDB" id="2303800at2"/>
<dbReference type="Pfam" id="PF08951">
    <property type="entry name" value="EntA_Immun"/>
    <property type="match status" value="1"/>
</dbReference>
<evidence type="ECO:0000313" key="3">
    <source>
        <dbReference type="Proteomes" id="UP000051922"/>
    </source>
</evidence>
<keyword evidence="3" id="KW-1185">Reference proteome</keyword>
<dbReference type="EMBL" id="AZFJ01000059">
    <property type="protein sequence ID" value="KRL84730.1"/>
    <property type="molecule type" value="Genomic_DNA"/>
</dbReference>
<accession>A0A0R1U027</accession>
<dbReference type="RefSeq" id="WP_056957111.1">
    <property type="nucleotide sequence ID" value="NZ_AZFJ01000059.1"/>
</dbReference>
<evidence type="ECO:0000256" key="1">
    <source>
        <dbReference type="ARBA" id="ARBA00023025"/>
    </source>
</evidence>
<dbReference type="Gene3D" id="1.20.1440.50">
    <property type="entry name" value="Ta0600-like"/>
    <property type="match status" value="1"/>
</dbReference>
<dbReference type="AlphaFoldDB" id="A0A0R1U027"/>
<protein>
    <recommendedName>
        <fullName evidence="4">Bacteriocin immunity protein</fullName>
    </recommendedName>
</protein>
<organism evidence="2 3">
    <name type="scientific">Lacticaseibacillus pantheris DSM 15945 = JCM 12539 = NBRC 106106</name>
    <dbReference type="NCBI Taxonomy" id="1423783"/>
    <lineage>
        <taxon>Bacteria</taxon>
        <taxon>Bacillati</taxon>
        <taxon>Bacillota</taxon>
        <taxon>Bacilli</taxon>
        <taxon>Lactobacillales</taxon>
        <taxon>Lactobacillaceae</taxon>
        <taxon>Lacticaseibacillus</taxon>
    </lineage>
</organism>
<dbReference type="Proteomes" id="UP000051922">
    <property type="component" value="Unassembled WGS sequence"/>
</dbReference>
<dbReference type="PATRIC" id="fig|1423783.4.peg.2097"/>
<dbReference type="GO" id="GO:0030153">
    <property type="term" value="P:bacteriocin immunity"/>
    <property type="evidence" value="ECO:0007669"/>
    <property type="project" value="UniProtKB-KW"/>
</dbReference>
<proteinExistence type="predicted"/>
<comment type="caution">
    <text evidence="2">The sequence shown here is derived from an EMBL/GenBank/DDBJ whole genome shotgun (WGS) entry which is preliminary data.</text>
</comment>
<dbReference type="InterPro" id="IPR015046">
    <property type="entry name" value="LciA_Immunity-like"/>
</dbReference>
<dbReference type="STRING" id="1423783.FC50_GL002047"/>
<name>A0A0R1U027_9LACO</name>
<evidence type="ECO:0000313" key="2">
    <source>
        <dbReference type="EMBL" id="KRL84730.1"/>
    </source>
</evidence>
<dbReference type="InterPro" id="IPR023130">
    <property type="entry name" value="Ta0600-like_sf"/>
</dbReference>
<evidence type="ECO:0008006" key="4">
    <source>
        <dbReference type="Google" id="ProtNLM"/>
    </source>
</evidence>